<name>A0ABN2AAM2_9ACTN</name>
<accession>A0ABN2AAM2</accession>
<proteinExistence type="predicted"/>
<dbReference type="Gene3D" id="1.10.357.10">
    <property type="entry name" value="Tetracycline Repressor, domain 2"/>
    <property type="match status" value="1"/>
</dbReference>
<dbReference type="PROSITE" id="PS50977">
    <property type="entry name" value="HTH_TETR_2"/>
    <property type="match status" value="1"/>
</dbReference>
<dbReference type="PANTHER" id="PTHR30055:SF234">
    <property type="entry name" value="HTH-TYPE TRANSCRIPTIONAL REGULATOR BETI"/>
    <property type="match status" value="1"/>
</dbReference>
<dbReference type="RefSeq" id="WP_344169746.1">
    <property type="nucleotide sequence ID" value="NZ_BAAANC010000001.1"/>
</dbReference>
<keyword evidence="1" id="KW-0805">Transcription regulation</keyword>
<feature type="DNA-binding region" description="H-T-H motif" evidence="4">
    <location>
        <begin position="38"/>
        <end position="57"/>
    </location>
</feature>
<gene>
    <name evidence="6" type="ORF">GCM10009741_09060</name>
</gene>
<evidence type="ECO:0000313" key="6">
    <source>
        <dbReference type="EMBL" id="GAA1513345.1"/>
    </source>
</evidence>
<keyword evidence="2 4" id="KW-0238">DNA-binding</keyword>
<evidence type="ECO:0000256" key="4">
    <source>
        <dbReference type="PROSITE-ProRule" id="PRU00335"/>
    </source>
</evidence>
<evidence type="ECO:0000256" key="1">
    <source>
        <dbReference type="ARBA" id="ARBA00023015"/>
    </source>
</evidence>
<dbReference type="SUPFAM" id="SSF46689">
    <property type="entry name" value="Homeodomain-like"/>
    <property type="match status" value="1"/>
</dbReference>
<dbReference type="InterPro" id="IPR001647">
    <property type="entry name" value="HTH_TetR"/>
</dbReference>
<reference evidence="6 7" key="1">
    <citation type="journal article" date="2019" name="Int. J. Syst. Evol. Microbiol.">
        <title>The Global Catalogue of Microorganisms (GCM) 10K type strain sequencing project: providing services to taxonomists for standard genome sequencing and annotation.</title>
        <authorList>
            <consortium name="The Broad Institute Genomics Platform"/>
            <consortium name="The Broad Institute Genome Sequencing Center for Infectious Disease"/>
            <person name="Wu L."/>
            <person name="Ma J."/>
        </authorList>
    </citation>
    <scope>NUCLEOTIDE SEQUENCE [LARGE SCALE GENOMIC DNA]</scope>
    <source>
        <strain evidence="6 7">JCM 14303</strain>
    </source>
</reference>
<evidence type="ECO:0000313" key="7">
    <source>
        <dbReference type="Proteomes" id="UP001500363"/>
    </source>
</evidence>
<dbReference type="Proteomes" id="UP001500363">
    <property type="component" value="Unassembled WGS sequence"/>
</dbReference>
<dbReference type="InterPro" id="IPR009057">
    <property type="entry name" value="Homeodomain-like_sf"/>
</dbReference>
<dbReference type="PANTHER" id="PTHR30055">
    <property type="entry name" value="HTH-TYPE TRANSCRIPTIONAL REGULATOR RUTR"/>
    <property type="match status" value="1"/>
</dbReference>
<dbReference type="EMBL" id="BAAANC010000001">
    <property type="protein sequence ID" value="GAA1513345.1"/>
    <property type="molecule type" value="Genomic_DNA"/>
</dbReference>
<dbReference type="PRINTS" id="PR00455">
    <property type="entry name" value="HTHTETR"/>
</dbReference>
<keyword evidence="7" id="KW-1185">Reference proteome</keyword>
<evidence type="ECO:0000256" key="3">
    <source>
        <dbReference type="ARBA" id="ARBA00023163"/>
    </source>
</evidence>
<evidence type="ECO:0000256" key="2">
    <source>
        <dbReference type="ARBA" id="ARBA00023125"/>
    </source>
</evidence>
<evidence type="ECO:0000259" key="5">
    <source>
        <dbReference type="PROSITE" id="PS50977"/>
    </source>
</evidence>
<protein>
    <submittedName>
        <fullName evidence="6">TetR/AcrR family transcriptional regulator</fullName>
    </submittedName>
</protein>
<dbReference type="InterPro" id="IPR050109">
    <property type="entry name" value="HTH-type_TetR-like_transc_reg"/>
</dbReference>
<keyword evidence="3" id="KW-0804">Transcription</keyword>
<sequence>MSQVKKVDGRAEKSRITRAKVLDAATELFVRDGYGATALQDIAEAAGVAVQTIYYGFGTKQTVLKQVVDRSIAGDDEPVATMDRPWFRDAQATTTADEHLRAHVEGTTKVLERVAPIMKMLEAAAAADAAVAKLWPSTDPRLTVQTEAAQSLLSKPGAHKDVTTEHATDILYAVLSTELYLLLVTNRGWTTRQFADWAYDVLKPQLCA</sequence>
<feature type="domain" description="HTH tetR-type" evidence="5">
    <location>
        <begin position="15"/>
        <end position="75"/>
    </location>
</feature>
<comment type="caution">
    <text evidence="6">The sequence shown here is derived from an EMBL/GenBank/DDBJ whole genome shotgun (WGS) entry which is preliminary data.</text>
</comment>
<dbReference type="Pfam" id="PF00440">
    <property type="entry name" value="TetR_N"/>
    <property type="match status" value="1"/>
</dbReference>
<organism evidence="6 7">
    <name type="scientific">Kribbella lupini</name>
    <dbReference type="NCBI Taxonomy" id="291602"/>
    <lineage>
        <taxon>Bacteria</taxon>
        <taxon>Bacillati</taxon>
        <taxon>Actinomycetota</taxon>
        <taxon>Actinomycetes</taxon>
        <taxon>Propionibacteriales</taxon>
        <taxon>Kribbellaceae</taxon>
        <taxon>Kribbella</taxon>
    </lineage>
</organism>